<comment type="similarity">
    <text evidence="1">Belongs to the ABC transporter superfamily.</text>
</comment>
<dbReference type="InterPro" id="IPR003439">
    <property type="entry name" value="ABC_transporter-like_ATP-bd"/>
</dbReference>
<keyword evidence="3" id="KW-0547">Nucleotide-binding</keyword>
<comment type="caution">
    <text evidence="6">The sequence shown here is derived from an EMBL/GenBank/DDBJ whole genome shotgun (WGS) entry which is preliminary data.</text>
</comment>
<dbReference type="Gene3D" id="3.40.50.300">
    <property type="entry name" value="P-loop containing nucleotide triphosphate hydrolases"/>
    <property type="match status" value="1"/>
</dbReference>
<evidence type="ECO:0000256" key="3">
    <source>
        <dbReference type="ARBA" id="ARBA00022741"/>
    </source>
</evidence>
<dbReference type="SUPFAM" id="SSF52540">
    <property type="entry name" value="P-loop containing nucleoside triphosphate hydrolases"/>
    <property type="match status" value="1"/>
</dbReference>
<keyword evidence="2" id="KW-0813">Transport</keyword>
<name>A0ABV7Q709_9ACTN</name>
<evidence type="ECO:0000256" key="2">
    <source>
        <dbReference type="ARBA" id="ARBA00022448"/>
    </source>
</evidence>
<gene>
    <name evidence="6" type="ORF">ACFO8M_22360</name>
</gene>
<dbReference type="PANTHER" id="PTHR43335:SF4">
    <property type="entry name" value="ABC TRANSPORTER, ATP-BINDING PROTEIN"/>
    <property type="match status" value="1"/>
</dbReference>
<accession>A0ABV7Q709</accession>
<dbReference type="InterPro" id="IPR017871">
    <property type="entry name" value="ABC_transporter-like_CS"/>
</dbReference>
<evidence type="ECO:0000256" key="1">
    <source>
        <dbReference type="ARBA" id="ARBA00005417"/>
    </source>
</evidence>
<evidence type="ECO:0000259" key="5">
    <source>
        <dbReference type="PROSITE" id="PS50893"/>
    </source>
</evidence>
<proteinExistence type="inferred from homology"/>
<dbReference type="InterPro" id="IPR027417">
    <property type="entry name" value="P-loop_NTPase"/>
</dbReference>
<dbReference type="PANTHER" id="PTHR43335">
    <property type="entry name" value="ABC TRANSPORTER, ATP-BINDING PROTEIN"/>
    <property type="match status" value="1"/>
</dbReference>
<sequence length="355" mass="37796">MPPIIEISGLRKTYSRAFRQPHNALDGLDMEVTAGQVHGFLGPNGSGKTTTLRALLGLIRVNGGTMRIFGEEVPHRLPEVVPRIGAVVESPQFFKHFSGRLTLQLLAESAGVSKARVEEVLEQVGLRDSAKGAVKGYSLGMRQRLAVAQALLKQPQLLILDEPANGLDPAGIHHMRELLQWLAKSQGVTVVVSSHLLSEVQQLCDSMTIVSRGRRIVDGKVADIIAGHGESSLSVRFPDVASLPEAAEALKAASGTLDAANAAVEASVDRDRLVVKGAPEPAWVTKTLADAGIYLSELQTETKNLESVFLELTGTAPVPGQTVQIGQSIEVPQAPPVPVTSGEMTIEVESEGAER</sequence>
<organism evidence="6 7">
    <name type="scientific">Glycomyces rhizosphaerae</name>
    <dbReference type="NCBI Taxonomy" id="2054422"/>
    <lineage>
        <taxon>Bacteria</taxon>
        <taxon>Bacillati</taxon>
        <taxon>Actinomycetota</taxon>
        <taxon>Actinomycetes</taxon>
        <taxon>Glycomycetales</taxon>
        <taxon>Glycomycetaceae</taxon>
        <taxon>Glycomyces</taxon>
    </lineage>
</organism>
<protein>
    <submittedName>
        <fullName evidence="6">ABC transporter ATP-binding protein</fullName>
    </submittedName>
</protein>
<reference evidence="7" key="1">
    <citation type="journal article" date="2019" name="Int. J. Syst. Evol. Microbiol.">
        <title>The Global Catalogue of Microorganisms (GCM) 10K type strain sequencing project: providing services to taxonomists for standard genome sequencing and annotation.</title>
        <authorList>
            <consortium name="The Broad Institute Genomics Platform"/>
            <consortium name="The Broad Institute Genome Sequencing Center for Infectious Disease"/>
            <person name="Wu L."/>
            <person name="Ma J."/>
        </authorList>
    </citation>
    <scope>NUCLEOTIDE SEQUENCE [LARGE SCALE GENOMIC DNA]</scope>
    <source>
        <strain evidence="7">CGMCC 4.7396</strain>
    </source>
</reference>
<keyword evidence="7" id="KW-1185">Reference proteome</keyword>
<dbReference type="Proteomes" id="UP001595712">
    <property type="component" value="Unassembled WGS sequence"/>
</dbReference>
<feature type="domain" description="ABC transporter" evidence="5">
    <location>
        <begin position="5"/>
        <end position="237"/>
    </location>
</feature>
<evidence type="ECO:0000256" key="4">
    <source>
        <dbReference type="ARBA" id="ARBA00022840"/>
    </source>
</evidence>
<keyword evidence="4 6" id="KW-0067">ATP-binding</keyword>
<dbReference type="SMART" id="SM00382">
    <property type="entry name" value="AAA"/>
    <property type="match status" value="1"/>
</dbReference>
<evidence type="ECO:0000313" key="6">
    <source>
        <dbReference type="EMBL" id="MFC3495240.1"/>
    </source>
</evidence>
<dbReference type="Pfam" id="PF00005">
    <property type="entry name" value="ABC_tran"/>
    <property type="match status" value="1"/>
</dbReference>
<dbReference type="PROSITE" id="PS00211">
    <property type="entry name" value="ABC_TRANSPORTER_1"/>
    <property type="match status" value="1"/>
</dbReference>
<dbReference type="InterPro" id="IPR003593">
    <property type="entry name" value="AAA+_ATPase"/>
</dbReference>
<dbReference type="RefSeq" id="WP_387979734.1">
    <property type="nucleotide sequence ID" value="NZ_JBHRWO010000021.1"/>
</dbReference>
<dbReference type="PROSITE" id="PS50893">
    <property type="entry name" value="ABC_TRANSPORTER_2"/>
    <property type="match status" value="1"/>
</dbReference>
<dbReference type="GO" id="GO:0005524">
    <property type="term" value="F:ATP binding"/>
    <property type="evidence" value="ECO:0007669"/>
    <property type="project" value="UniProtKB-KW"/>
</dbReference>
<evidence type="ECO:0000313" key="7">
    <source>
        <dbReference type="Proteomes" id="UP001595712"/>
    </source>
</evidence>
<dbReference type="EMBL" id="JBHRWO010000021">
    <property type="protein sequence ID" value="MFC3495240.1"/>
    <property type="molecule type" value="Genomic_DNA"/>
</dbReference>